<feature type="compositionally biased region" description="Basic and acidic residues" evidence="5">
    <location>
        <begin position="309"/>
        <end position="320"/>
    </location>
</feature>
<reference evidence="6" key="1">
    <citation type="submission" date="2022-11" db="EMBL/GenBank/DDBJ databases">
        <title>Centuries of genome instability and evolution in soft-shell clam transmissible cancer (bioRxiv).</title>
        <authorList>
            <person name="Hart S.F.M."/>
            <person name="Yonemitsu M.A."/>
            <person name="Giersch R.M."/>
            <person name="Beal B.F."/>
            <person name="Arriagada G."/>
            <person name="Davis B.W."/>
            <person name="Ostrander E.A."/>
            <person name="Goff S.P."/>
            <person name="Metzger M.J."/>
        </authorList>
    </citation>
    <scope>NUCLEOTIDE SEQUENCE</scope>
    <source>
        <strain evidence="6">MELC-2E11</strain>
        <tissue evidence="6">Siphon/mantle</tissue>
    </source>
</reference>
<organism evidence="6 7">
    <name type="scientific">Mya arenaria</name>
    <name type="common">Soft-shell clam</name>
    <dbReference type="NCBI Taxonomy" id="6604"/>
    <lineage>
        <taxon>Eukaryota</taxon>
        <taxon>Metazoa</taxon>
        <taxon>Spiralia</taxon>
        <taxon>Lophotrochozoa</taxon>
        <taxon>Mollusca</taxon>
        <taxon>Bivalvia</taxon>
        <taxon>Autobranchia</taxon>
        <taxon>Heteroconchia</taxon>
        <taxon>Euheterodonta</taxon>
        <taxon>Imparidentia</taxon>
        <taxon>Neoheterodontei</taxon>
        <taxon>Myida</taxon>
        <taxon>Myoidea</taxon>
        <taxon>Myidae</taxon>
        <taxon>Mya</taxon>
    </lineage>
</organism>
<feature type="compositionally biased region" description="Low complexity" evidence="5">
    <location>
        <begin position="280"/>
        <end position="303"/>
    </location>
</feature>
<evidence type="ECO:0000256" key="2">
    <source>
        <dbReference type="ARBA" id="ARBA00022989"/>
    </source>
</evidence>
<evidence type="ECO:0000313" key="6">
    <source>
        <dbReference type="EMBL" id="WAR23759.1"/>
    </source>
</evidence>
<feature type="compositionally biased region" description="Polar residues" evidence="5">
    <location>
        <begin position="335"/>
        <end position="349"/>
    </location>
</feature>
<dbReference type="Proteomes" id="UP001164746">
    <property type="component" value="Chromosome 13"/>
</dbReference>
<keyword evidence="4" id="KW-0187">Copper transport</keyword>
<evidence type="ECO:0000256" key="3">
    <source>
        <dbReference type="ARBA" id="ARBA00023136"/>
    </source>
</evidence>
<feature type="transmembrane region" description="Helical" evidence="4">
    <location>
        <begin position="99"/>
        <end position="128"/>
    </location>
</feature>
<evidence type="ECO:0000256" key="5">
    <source>
        <dbReference type="SAM" id="MobiDB-lite"/>
    </source>
</evidence>
<accession>A0ABY7FR26</accession>
<sequence>MGTNYSIKDAAEHQPHSQFLSFNTSASLVSPLWVTNSVYGLTGAMLAAVAAALTYECLREYLLHPQRLSRLHSECFGAPTISCGEKLGQTIIYTMRVSFAYFLMLCVMTMNIWLLVAVFVGSTVGYLVGKPLMANGIHDAISSHGYESVSLQISSGGRKNSKRTERSLSWRYQPINVRKINSSKRGSDSVFEEELNSGKRIQTSSKIYKRDIKPSQEMAGVANDNDPNNVWLRKDSENLDSLDSNSGTADLQSSASIDNQFDSIRSSSRFRSTSKIINSSLTSQRSTSNVSRQSSSSTIRIVQASPELQRGRTHAEDAHVQRSASSASYGRFKPTSRQIRKQVSLNEPQTYHPHVYGRETDRV</sequence>
<keyword evidence="7" id="KW-1185">Reference proteome</keyword>
<dbReference type="PANTHER" id="PTHR12483">
    <property type="entry name" value="SOLUTE CARRIER FAMILY 31 COPPER TRANSPORTERS"/>
    <property type="match status" value="1"/>
</dbReference>
<proteinExistence type="inferred from homology"/>
<name>A0ABY7FR26_MYAAR</name>
<dbReference type="PANTHER" id="PTHR12483:SF115">
    <property type="entry name" value="COPPER TRANSPORT PROTEIN"/>
    <property type="match status" value="1"/>
</dbReference>
<keyword evidence="2 4" id="KW-1133">Transmembrane helix</keyword>
<evidence type="ECO:0000313" key="7">
    <source>
        <dbReference type="Proteomes" id="UP001164746"/>
    </source>
</evidence>
<feature type="region of interest" description="Disordered" evidence="5">
    <location>
        <begin position="209"/>
        <end position="229"/>
    </location>
</feature>
<dbReference type="InterPro" id="IPR007274">
    <property type="entry name" value="Cop_transporter"/>
</dbReference>
<comment type="similarity">
    <text evidence="4">Belongs to the copper transporter (Ctr) (TC 1.A.56) family. SLC31A subfamily.</text>
</comment>
<keyword evidence="4" id="KW-0406">Ion transport</keyword>
<evidence type="ECO:0000256" key="1">
    <source>
        <dbReference type="ARBA" id="ARBA00022692"/>
    </source>
</evidence>
<feature type="region of interest" description="Disordered" evidence="5">
    <location>
        <begin position="280"/>
        <end position="363"/>
    </location>
</feature>
<comment type="subcellular location">
    <subcellularLocation>
        <location evidence="4">Membrane</location>
        <topology evidence="4">Multi-pass membrane protein</topology>
    </subcellularLocation>
</comment>
<keyword evidence="3 4" id="KW-0472">Membrane</keyword>
<keyword evidence="4" id="KW-0813">Transport</keyword>
<evidence type="ECO:0000256" key="4">
    <source>
        <dbReference type="RuleBase" id="RU367022"/>
    </source>
</evidence>
<keyword evidence="1 4" id="KW-0812">Transmembrane</keyword>
<dbReference type="Pfam" id="PF04145">
    <property type="entry name" value="Ctr"/>
    <property type="match status" value="1"/>
</dbReference>
<feature type="transmembrane region" description="Helical" evidence="4">
    <location>
        <begin position="38"/>
        <end position="58"/>
    </location>
</feature>
<keyword evidence="4" id="KW-0186">Copper</keyword>
<gene>
    <name evidence="6" type="ORF">MAR_037428</name>
</gene>
<protein>
    <recommendedName>
        <fullName evidence="4">Copper transport protein</fullName>
    </recommendedName>
</protein>
<dbReference type="EMBL" id="CP111024">
    <property type="protein sequence ID" value="WAR23759.1"/>
    <property type="molecule type" value="Genomic_DNA"/>
</dbReference>